<dbReference type="CDD" id="cd09272">
    <property type="entry name" value="RNase_HI_RT_Ty1"/>
    <property type="match status" value="1"/>
</dbReference>
<accession>A0ABQ9INV4</accession>
<protein>
    <recommendedName>
        <fullName evidence="3">Reverse transcriptase Ty1/copia-type domain-containing protein</fullName>
    </recommendedName>
</protein>
<evidence type="ECO:0008006" key="3">
    <source>
        <dbReference type="Google" id="ProtNLM"/>
    </source>
</evidence>
<evidence type="ECO:0000313" key="1">
    <source>
        <dbReference type="EMBL" id="KAJ8898348.1"/>
    </source>
</evidence>
<dbReference type="EMBL" id="JARBHB010000001">
    <property type="protein sequence ID" value="KAJ8898348.1"/>
    <property type="molecule type" value="Genomic_DNA"/>
</dbReference>
<proteinExistence type="predicted"/>
<dbReference type="PANTHER" id="PTHR11439">
    <property type="entry name" value="GAG-POL-RELATED RETROTRANSPOSON"/>
    <property type="match status" value="1"/>
</dbReference>
<evidence type="ECO:0000313" key="2">
    <source>
        <dbReference type="Proteomes" id="UP001159363"/>
    </source>
</evidence>
<keyword evidence="2" id="KW-1185">Reference proteome</keyword>
<gene>
    <name evidence="1" type="ORF">PR048_003708</name>
</gene>
<comment type="caution">
    <text evidence="1">The sequence shown here is derived from an EMBL/GenBank/DDBJ whole genome shotgun (WGS) entry which is preliminary data.</text>
</comment>
<sequence length="320" mass="36292">MCPLKSESCVFKNVNGSVILRLYVDDSIVVGKDCRVADLLLEGLEREFETRFLGMEIMRNEKGLHLNQTGRMAQLLEAYNMTEAKPAPIPANCLFLTRPDISYAVNRCSRRVENPTEEDVVSIKRVLRYLRCTEHLGIRFGGSSPTEQLVGFYDANFAGDPQSRRNTTGYVTYYCGGPIIWSIRKQPMVALSTEEAEYIADAECTKELMYLKAFLDEILGKEVTARLHVDNQSALILKNGVLNRRSKHIDVQFHYIHKKVSEGLVKVHYCHSGRQKADIFTKLLPGVKFKTHLSEIVCRELHRNTENCKLGGSVGNYHCV</sequence>
<dbReference type="Proteomes" id="UP001159363">
    <property type="component" value="Chromosome 1"/>
</dbReference>
<name>A0ABQ9INV4_9NEOP</name>
<reference evidence="1 2" key="1">
    <citation type="submission" date="2023-02" db="EMBL/GenBank/DDBJ databases">
        <title>LHISI_Scaffold_Assembly.</title>
        <authorList>
            <person name="Stuart O.P."/>
            <person name="Cleave R."/>
            <person name="Magrath M.J.L."/>
            <person name="Mikheyev A.S."/>
        </authorList>
    </citation>
    <scope>NUCLEOTIDE SEQUENCE [LARGE SCALE GENOMIC DNA]</scope>
    <source>
        <strain evidence="1">Daus_M_001</strain>
        <tissue evidence="1">Leg muscle</tissue>
    </source>
</reference>
<organism evidence="1 2">
    <name type="scientific">Dryococelus australis</name>
    <dbReference type="NCBI Taxonomy" id="614101"/>
    <lineage>
        <taxon>Eukaryota</taxon>
        <taxon>Metazoa</taxon>
        <taxon>Ecdysozoa</taxon>
        <taxon>Arthropoda</taxon>
        <taxon>Hexapoda</taxon>
        <taxon>Insecta</taxon>
        <taxon>Pterygota</taxon>
        <taxon>Neoptera</taxon>
        <taxon>Polyneoptera</taxon>
        <taxon>Phasmatodea</taxon>
        <taxon>Verophasmatodea</taxon>
        <taxon>Anareolatae</taxon>
        <taxon>Phasmatidae</taxon>
        <taxon>Eurycanthinae</taxon>
        <taxon>Dryococelus</taxon>
    </lineage>
</organism>
<dbReference type="PANTHER" id="PTHR11439:SF483">
    <property type="entry name" value="PEPTIDE SYNTHASE GLIP-LIKE, PUTATIVE (AFU_ORTHOLOGUE AFUA_3G12920)-RELATED"/>
    <property type="match status" value="1"/>
</dbReference>